<sequence length="441" mass="50552">MFARYMTYDLHVIMKGADREYGEFFTGTRASEIQNQLPAGATMIPIILASDKTPVTRQMGSLEMHYVFMTIGNIQSNVRMQATSHAWRCITFIPTLEFEGHHDYKTILLARLFHHCLDEVVAPLKHAALHGMELTDAVGGMRLCYTPLVSYIVDLPEQQLIADMAMSTSPVTFAERSEFGRAEAAEPQMDKQTLMQLFELCQRVDPWDLDVFQKATKLLKLLGVHKQFWRNWKFAEPSLFLTREILHILHKFFFDHVLAWCKELVGAHTLDTHFKLLHRHIAVHHFSSGVSHTSQMTGQDHCDVERTIVPLLVGFAPDQFISPICAMVEFIYQVQDPVHTDSSIASMIQALRNFHAGKHVILELEARKAKSGPMTHFNIPKLELMQSFPRQTKANSVLIQFTADVMERLLIIHCKTVFPCTSRRSNFMEQTVDILNWEETI</sequence>
<proteinExistence type="predicted"/>
<evidence type="ECO:0000313" key="1">
    <source>
        <dbReference type="EMBL" id="KAF8432113.1"/>
    </source>
</evidence>
<gene>
    <name evidence="1" type="ORF">L210DRAFT_3614365</name>
</gene>
<evidence type="ECO:0000313" key="2">
    <source>
        <dbReference type="Proteomes" id="UP001194468"/>
    </source>
</evidence>
<keyword evidence="2" id="KW-1185">Reference proteome</keyword>
<reference evidence="1" key="2">
    <citation type="journal article" date="2020" name="Nat. Commun.">
        <title>Large-scale genome sequencing of mycorrhizal fungi provides insights into the early evolution of symbiotic traits.</title>
        <authorList>
            <person name="Miyauchi S."/>
            <person name="Kiss E."/>
            <person name="Kuo A."/>
            <person name="Drula E."/>
            <person name="Kohler A."/>
            <person name="Sanchez-Garcia M."/>
            <person name="Morin E."/>
            <person name="Andreopoulos B."/>
            <person name="Barry K.W."/>
            <person name="Bonito G."/>
            <person name="Buee M."/>
            <person name="Carver A."/>
            <person name="Chen C."/>
            <person name="Cichocki N."/>
            <person name="Clum A."/>
            <person name="Culley D."/>
            <person name="Crous P.W."/>
            <person name="Fauchery L."/>
            <person name="Girlanda M."/>
            <person name="Hayes R.D."/>
            <person name="Keri Z."/>
            <person name="LaButti K."/>
            <person name="Lipzen A."/>
            <person name="Lombard V."/>
            <person name="Magnuson J."/>
            <person name="Maillard F."/>
            <person name="Murat C."/>
            <person name="Nolan M."/>
            <person name="Ohm R.A."/>
            <person name="Pangilinan J."/>
            <person name="Pereira M.F."/>
            <person name="Perotto S."/>
            <person name="Peter M."/>
            <person name="Pfister S."/>
            <person name="Riley R."/>
            <person name="Sitrit Y."/>
            <person name="Stielow J.B."/>
            <person name="Szollosi G."/>
            <person name="Zifcakova L."/>
            <person name="Stursova M."/>
            <person name="Spatafora J.W."/>
            <person name="Tedersoo L."/>
            <person name="Vaario L.M."/>
            <person name="Yamada A."/>
            <person name="Yan M."/>
            <person name="Wang P."/>
            <person name="Xu J."/>
            <person name="Bruns T."/>
            <person name="Baldrian P."/>
            <person name="Vilgalys R."/>
            <person name="Dunand C."/>
            <person name="Henrissat B."/>
            <person name="Grigoriev I.V."/>
            <person name="Hibbett D."/>
            <person name="Nagy L.G."/>
            <person name="Martin F.M."/>
        </authorList>
    </citation>
    <scope>NUCLEOTIDE SEQUENCE</scope>
    <source>
        <strain evidence="1">BED1</strain>
    </source>
</reference>
<dbReference type="AlphaFoldDB" id="A0AAD4G9Y1"/>
<protein>
    <submittedName>
        <fullName evidence="1">Uncharacterized protein</fullName>
    </submittedName>
</protein>
<dbReference type="Pfam" id="PF18759">
    <property type="entry name" value="Plavaka"/>
    <property type="match status" value="1"/>
</dbReference>
<accession>A0AAD4G9Y1</accession>
<name>A0AAD4G9Y1_BOLED</name>
<reference evidence="1" key="1">
    <citation type="submission" date="2019-10" db="EMBL/GenBank/DDBJ databases">
        <authorList>
            <consortium name="DOE Joint Genome Institute"/>
            <person name="Kuo A."/>
            <person name="Miyauchi S."/>
            <person name="Kiss E."/>
            <person name="Drula E."/>
            <person name="Kohler A."/>
            <person name="Sanchez-Garcia M."/>
            <person name="Andreopoulos B."/>
            <person name="Barry K.W."/>
            <person name="Bonito G."/>
            <person name="Buee M."/>
            <person name="Carver A."/>
            <person name="Chen C."/>
            <person name="Cichocki N."/>
            <person name="Clum A."/>
            <person name="Culley D."/>
            <person name="Crous P.W."/>
            <person name="Fauchery L."/>
            <person name="Girlanda M."/>
            <person name="Hayes R."/>
            <person name="Keri Z."/>
            <person name="LaButti K."/>
            <person name="Lipzen A."/>
            <person name="Lombard V."/>
            <person name="Magnuson J."/>
            <person name="Maillard F."/>
            <person name="Morin E."/>
            <person name="Murat C."/>
            <person name="Nolan M."/>
            <person name="Ohm R."/>
            <person name="Pangilinan J."/>
            <person name="Pereira M."/>
            <person name="Perotto S."/>
            <person name="Peter M."/>
            <person name="Riley R."/>
            <person name="Sitrit Y."/>
            <person name="Stielow B."/>
            <person name="Szollosi G."/>
            <person name="Zifcakova L."/>
            <person name="Stursova M."/>
            <person name="Spatafora J.W."/>
            <person name="Tedersoo L."/>
            <person name="Vaario L.-M."/>
            <person name="Yamada A."/>
            <person name="Yan M."/>
            <person name="Wang P."/>
            <person name="Xu J."/>
            <person name="Bruns T."/>
            <person name="Baldrian P."/>
            <person name="Vilgalys R."/>
            <person name="Henrissat B."/>
            <person name="Grigoriev I.V."/>
            <person name="Hibbett D."/>
            <person name="Nagy L.G."/>
            <person name="Martin F.M."/>
        </authorList>
    </citation>
    <scope>NUCLEOTIDE SEQUENCE</scope>
    <source>
        <strain evidence="1">BED1</strain>
    </source>
</reference>
<dbReference type="EMBL" id="WHUW01000043">
    <property type="protein sequence ID" value="KAF8432113.1"/>
    <property type="molecule type" value="Genomic_DNA"/>
</dbReference>
<dbReference type="InterPro" id="IPR041078">
    <property type="entry name" value="Plavaka"/>
</dbReference>
<organism evidence="1 2">
    <name type="scientific">Boletus edulis BED1</name>
    <dbReference type="NCBI Taxonomy" id="1328754"/>
    <lineage>
        <taxon>Eukaryota</taxon>
        <taxon>Fungi</taxon>
        <taxon>Dikarya</taxon>
        <taxon>Basidiomycota</taxon>
        <taxon>Agaricomycotina</taxon>
        <taxon>Agaricomycetes</taxon>
        <taxon>Agaricomycetidae</taxon>
        <taxon>Boletales</taxon>
        <taxon>Boletineae</taxon>
        <taxon>Boletaceae</taxon>
        <taxon>Boletoideae</taxon>
        <taxon>Boletus</taxon>
    </lineage>
</organism>
<comment type="caution">
    <text evidence="1">The sequence shown here is derived from an EMBL/GenBank/DDBJ whole genome shotgun (WGS) entry which is preliminary data.</text>
</comment>
<dbReference type="Proteomes" id="UP001194468">
    <property type="component" value="Unassembled WGS sequence"/>
</dbReference>